<evidence type="ECO:0000256" key="1">
    <source>
        <dbReference type="SAM" id="Phobius"/>
    </source>
</evidence>
<dbReference type="AlphaFoldDB" id="A0A1I8AC94"/>
<keyword evidence="1" id="KW-1133">Transmembrane helix</keyword>
<keyword evidence="2" id="KW-1185">Reference proteome</keyword>
<organism evidence="2 3">
    <name type="scientific">Steinernema glaseri</name>
    <dbReference type="NCBI Taxonomy" id="37863"/>
    <lineage>
        <taxon>Eukaryota</taxon>
        <taxon>Metazoa</taxon>
        <taxon>Ecdysozoa</taxon>
        <taxon>Nematoda</taxon>
        <taxon>Chromadorea</taxon>
        <taxon>Rhabditida</taxon>
        <taxon>Tylenchina</taxon>
        <taxon>Panagrolaimomorpha</taxon>
        <taxon>Strongyloidoidea</taxon>
        <taxon>Steinernematidae</taxon>
        <taxon>Steinernema</taxon>
    </lineage>
</organism>
<sequence>MCVCSLFGQIVFGALMLVALGLTLVPMFTPGWQQLKDSNGKDIHLGIFFCRSPENNNSAVLLNHNSSQKGVLDSSDGDYCKQWWDNQTPKMKAVIACMCLAVIVEVAAVVWTLITICACCCKSCLAYLLPAFAFVASILLAIAVGIYGTSHKDMIGTIHEFHNEKAGSISYSFYLTCAALVACILDVIVGVVIVMLAGVCL</sequence>
<keyword evidence="1" id="KW-0472">Membrane</keyword>
<feature type="transmembrane region" description="Helical" evidence="1">
    <location>
        <begin position="126"/>
        <end position="150"/>
    </location>
</feature>
<proteinExistence type="predicted"/>
<dbReference type="Pfam" id="PF06653">
    <property type="entry name" value="Claudin_3"/>
    <property type="match status" value="1"/>
</dbReference>
<feature type="transmembrane region" description="Helical" evidence="1">
    <location>
        <begin position="6"/>
        <end position="28"/>
    </location>
</feature>
<dbReference type="PANTHER" id="PTHR37446">
    <property type="entry name" value="CLAUDIN-LIKE IN CAENORHABDITIS"/>
    <property type="match status" value="1"/>
</dbReference>
<accession>A0A1I8AC94</accession>
<feature type="transmembrane region" description="Helical" evidence="1">
    <location>
        <begin position="93"/>
        <end position="114"/>
    </location>
</feature>
<name>A0A1I8AC94_9BILA</name>
<dbReference type="PANTHER" id="PTHR37446:SF1">
    <property type="entry name" value="CLAUDIN"/>
    <property type="match status" value="1"/>
</dbReference>
<evidence type="ECO:0000313" key="2">
    <source>
        <dbReference type="Proteomes" id="UP000095287"/>
    </source>
</evidence>
<dbReference type="Proteomes" id="UP000095287">
    <property type="component" value="Unplaced"/>
</dbReference>
<dbReference type="InterPro" id="IPR009545">
    <property type="entry name" value="Claudin-like"/>
</dbReference>
<reference evidence="3" key="1">
    <citation type="submission" date="2016-11" db="UniProtKB">
        <authorList>
            <consortium name="WormBaseParasite"/>
        </authorList>
    </citation>
    <scope>IDENTIFICATION</scope>
</reference>
<feature type="transmembrane region" description="Helical" evidence="1">
    <location>
        <begin position="171"/>
        <end position="199"/>
    </location>
</feature>
<dbReference type="WBParaSite" id="L893_g4286.t1">
    <property type="protein sequence ID" value="L893_g4286.t1"/>
    <property type="gene ID" value="L893_g4286"/>
</dbReference>
<dbReference type="Gene3D" id="1.20.140.150">
    <property type="match status" value="1"/>
</dbReference>
<protein>
    <submittedName>
        <fullName evidence="3">Zgc:</fullName>
    </submittedName>
</protein>
<evidence type="ECO:0000313" key="3">
    <source>
        <dbReference type="WBParaSite" id="L893_g4286.t1"/>
    </source>
</evidence>
<keyword evidence="1" id="KW-0812">Transmembrane</keyword>